<keyword evidence="3" id="KW-1185">Reference proteome</keyword>
<name>A0A421B2Y5_9PSEU</name>
<dbReference type="InterPro" id="IPR007111">
    <property type="entry name" value="NACHT_NTPase"/>
</dbReference>
<dbReference type="SUPFAM" id="SSF52540">
    <property type="entry name" value="P-loop containing nucleoside triphosphate hydrolases"/>
    <property type="match status" value="1"/>
</dbReference>
<dbReference type="EMBL" id="RCDD01000002">
    <property type="protein sequence ID" value="RLK58737.1"/>
    <property type="molecule type" value="Genomic_DNA"/>
</dbReference>
<reference evidence="2 3" key="1">
    <citation type="submission" date="2018-10" db="EMBL/GenBank/DDBJ databases">
        <title>Genomic Encyclopedia of Archaeal and Bacterial Type Strains, Phase II (KMG-II): from individual species to whole genera.</title>
        <authorList>
            <person name="Goeker M."/>
        </authorList>
    </citation>
    <scope>NUCLEOTIDE SEQUENCE [LARGE SCALE GENOMIC DNA]</scope>
    <source>
        <strain evidence="2 3">DSM 45657</strain>
    </source>
</reference>
<evidence type="ECO:0000313" key="3">
    <source>
        <dbReference type="Proteomes" id="UP000282454"/>
    </source>
</evidence>
<evidence type="ECO:0000259" key="1">
    <source>
        <dbReference type="PROSITE" id="PS50837"/>
    </source>
</evidence>
<dbReference type="AlphaFoldDB" id="A0A421B2Y5"/>
<organism evidence="2 3">
    <name type="scientific">Actinokineospora cianjurensis</name>
    <dbReference type="NCBI Taxonomy" id="585224"/>
    <lineage>
        <taxon>Bacteria</taxon>
        <taxon>Bacillati</taxon>
        <taxon>Actinomycetota</taxon>
        <taxon>Actinomycetes</taxon>
        <taxon>Pseudonocardiales</taxon>
        <taxon>Pseudonocardiaceae</taxon>
        <taxon>Actinokineospora</taxon>
    </lineage>
</organism>
<sequence>MTGKVVGWLMAAFVPPSVAAGVWHDLVLRHPIAAAGVALAYEFVVGVVAVAGRVGSDVLGRWEKRAADAVDGAAGRRVSRFDRAYRDALAGGLRYIDLKGVPTITPYAPELDEVFVHPHLVSKAPHQVPAGLIGGPRADTVERQSLGDFLDRRASSLVVLLGGPGSGKTTLVRFVAKALCGRRRAVPVLIPLRDHAAKILAEPGIALPALIRATLGAGLVEPAGWFEQRLRDGACTVLLDGLDEVADAGDRRRIADWIEAQAGHYSRNDFVITARPQGYLPAPVNGATVLHVHGFDEEQVTHFLKAWYTAVLVRDRRAQDAGVRAAAAAEDLLDRLAAAPALRDLVTNPLLLTMIVIVDRHRGALPGSRARLYAEICTMVLWSRAESKRLPTRLSGDDQEALLRVMAFAMMRARVTHLPHAEAVAAIRPVLRRISTAITAERFLGTVFGSGLVAEPEPATYAFVHHTFQEYLAAAHIRETGDTATLVGGVDDLWWQETTVLFSAGADIDALVVACLESSSVAALSLAFECVAAGGRLAPELRARLERMLESAFTADAEPDRRRSMVGVLVRRNLNRVARTRSGSSVCLSPVTNGIYWLYESDTFQTTPGPGSRADRDLPITGVRGTAAWAVARWLSEVTGVVYRLPTADEVLDPAVSRAVPARLATGVTASVWLDPAVAGARPTLFVPPGAGHPHAVARDTVADHVRSDIADSSASLVRLLVLRAAVSARVLFNGIGQIPVLDMAADVVLDHLFDLCRTLRHAEALDTGAAPRIDIGAARVLAEALNDGRQPQRGPIAEFRSRALDLVAQLDTVVGQACAELSPLDRALLLDLAPARVRDQGPYAGSALEVEFEWRLDHVMGGVLAAAAAAVLRADTDPAQWPGELARTLIADAGMLEPVLVVPPDELVDRVLGGCARLLARLDRVAPGETRSRQVVERLVERVREATDGRDTAAAPTATAIRVASLCLAAECRGFADHGLVAAFQEVAAGITLVQRRASGVEHGTETIVLASG</sequence>
<dbReference type="PANTHER" id="PTHR46844:SF1">
    <property type="entry name" value="SLR5058 PROTEIN"/>
    <property type="match status" value="1"/>
</dbReference>
<dbReference type="RefSeq" id="WP_121391506.1">
    <property type="nucleotide sequence ID" value="NZ_RCDD01000002.1"/>
</dbReference>
<evidence type="ECO:0000313" key="2">
    <source>
        <dbReference type="EMBL" id="RLK58737.1"/>
    </source>
</evidence>
<comment type="caution">
    <text evidence="2">The sequence shown here is derived from an EMBL/GenBank/DDBJ whole genome shotgun (WGS) entry which is preliminary data.</text>
</comment>
<dbReference type="Gene3D" id="3.40.50.300">
    <property type="entry name" value="P-loop containing nucleotide triphosphate hydrolases"/>
    <property type="match status" value="1"/>
</dbReference>
<dbReference type="PROSITE" id="PS50837">
    <property type="entry name" value="NACHT"/>
    <property type="match status" value="1"/>
</dbReference>
<proteinExistence type="predicted"/>
<feature type="domain" description="NACHT" evidence="1">
    <location>
        <begin position="156"/>
        <end position="276"/>
    </location>
</feature>
<dbReference type="Proteomes" id="UP000282454">
    <property type="component" value="Unassembled WGS sequence"/>
</dbReference>
<dbReference type="OrthoDB" id="135105at2"/>
<accession>A0A421B2Y5</accession>
<dbReference type="Pfam" id="PF05729">
    <property type="entry name" value="NACHT"/>
    <property type="match status" value="1"/>
</dbReference>
<dbReference type="PANTHER" id="PTHR46844">
    <property type="entry name" value="SLR5058 PROTEIN"/>
    <property type="match status" value="1"/>
</dbReference>
<gene>
    <name evidence="2" type="ORF">CLV68_3212</name>
</gene>
<protein>
    <submittedName>
        <fullName evidence="2">NACHT domain-containing protein</fullName>
    </submittedName>
</protein>
<dbReference type="InterPro" id="IPR027417">
    <property type="entry name" value="P-loop_NTPase"/>
</dbReference>